<gene>
    <name evidence="1" type="ORF">UFOPK2975_00215</name>
</gene>
<evidence type="ECO:0000313" key="1">
    <source>
        <dbReference type="EMBL" id="CAB4785978.1"/>
    </source>
</evidence>
<dbReference type="InterPro" id="IPR016032">
    <property type="entry name" value="Sig_transdc_resp-reg_C-effctor"/>
</dbReference>
<name>A0A6J6WSY6_9ZZZZ</name>
<protein>
    <submittedName>
        <fullName evidence="1">Unannotated protein</fullName>
    </submittedName>
</protein>
<reference evidence="1" key="1">
    <citation type="submission" date="2020-05" db="EMBL/GenBank/DDBJ databases">
        <authorList>
            <person name="Chiriac C."/>
            <person name="Salcher M."/>
            <person name="Ghai R."/>
            <person name="Kavagutti S V."/>
        </authorList>
    </citation>
    <scope>NUCLEOTIDE SEQUENCE</scope>
</reference>
<proteinExistence type="predicted"/>
<sequence>MRDSRLKQLAVAWGDDAIEKIPTPETQINPEDEVVNLLAEASKWNLGPRSLSVLQQLADGKSFRSIAADAGVNIRTVHSWRSTAISELREQMQCAD</sequence>
<dbReference type="EMBL" id="CAFAAG010000007">
    <property type="protein sequence ID" value="CAB4785978.1"/>
    <property type="molecule type" value="Genomic_DNA"/>
</dbReference>
<dbReference type="InterPro" id="IPR036388">
    <property type="entry name" value="WH-like_DNA-bd_sf"/>
</dbReference>
<accession>A0A6J6WSY6</accession>
<dbReference type="AlphaFoldDB" id="A0A6J6WSY6"/>
<dbReference type="GO" id="GO:0006355">
    <property type="term" value="P:regulation of DNA-templated transcription"/>
    <property type="evidence" value="ECO:0007669"/>
    <property type="project" value="InterPro"/>
</dbReference>
<dbReference type="Gene3D" id="1.10.10.10">
    <property type="entry name" value="Winged helix-like DNA-binding domain superfamily/Winged helix DNA-binding domain"/>
    <property type="match status" value="1"/>
</dbReference>
<dbReference type="SUPFAM" id="SSF46894">
    <property type="entry name" value="C-terminal effector domain of the bipartite response regulators"/>
    <property type="match status" value="1"/>
</dbReference>
<dbReference type="GO" id="GO:0003677">
    <property type="term" value="F:DNA binding"/>
    <property type="evidence" value="ECO:0007669"/>
    <property type="project" value="InterPro"/>
</dbReference>
<organism evidence="1">
    <name type="scientific">freshwater metagenome</name>
    <dbReference type="NCBI Taxonomy" id="449393"/>
    <lineage>
        <taxon>unclassified sequences</taxon>
        <taxon>metagenomes</taxon>
        <taxon>ecological metagenomes</taxon>
    </lineage>
</organism>